<dbReference type="EMBL" id="CABVIK010000013">
    <property type="protein sequence ID" value="VVP23785.1"/>
    <property type="molecule type" value="Genomic_DNA"/>
</dbReference>
<gene>
    <name evidence="1" type="ORF">PS870_03961</name>
</gene>
<organism evidence="1 2">
    <name type="scientific">Pseudomonas fluorescens</name>
    <dbReference type="NCBI Taxonomy" id="294"/>
    <lineage>
        <taxon>Bacteria</taxon>
        <taxon>Pseudomonadati</taxon>
        <taxon>Pseudomonadota</taxon>
        <taxon>Gammaproteobacteria</taxon>
        <taxon>Pseudomonadales</taxon>
        <taxon>Pseudomonadaceae</taxon>
        <taxon>Pseudomonas</taxon>
    </lineage>
</organism>
<protein>
    <submittedName>
        <fullName evidence="1">Uncharacterized protein</fullName>
    </submittedName>
</protein>
<name>A0A5E7MGC0_PSEFL</name>
<evidence type="ECO:0000313" key="2">
    <source>
        <dbReference type="Proteomes" id="UP000349468"/>
    </source>
</evidence>
<proteinExistence type="predicted"/>
<accession>A0A5E7MGC0</accession>
<evidence type="ECO:0000313" key="1">
    <source>
        <dbReference type="EMBL" id="VVP23785.1"/>
    </source>
</evidence>
<sequence length="106" mass="12425">MTLARGVTLLQTPPTRSTTKNAIYQDQRCSTNRDCGYWFFFNERRYAIQRITVGFSQLTSCLMSRTFSFHLRITNQFSDRALRLAGQLFCNTFYLFTLHNSPNLHV</sequence>
<dbReference type="Proteomes" id="UP000349468">
    <property type="component" value="Unassembled WGS sequence"/>
</dbReference>
<reference evidence="1 2" key="1">
    <citation type="submission" date="2019-09" db="EMBL/GenBank/DDBJ databases">
        <authorList>
            <person name="Chandra G."/>
            <person name="Truman W A."/>
        </authorList>
    </citation>
    <scope>NUCLEOTIDE SEQUENCE [LARGE SCALE GENOMIC DNA]</scope>
    <source>
        <strain evidence="1">PS870</strain>
    </source>
</reference>
<dbReference type="AlphaFoldDB" id="A0A5E7MGC0"/>